<accession>A0A2U9NZ78</accession>
<dbReference type="Proteomes" id="UP000247634">
    <property type="component" value="Chromosome"/>
</dbReference>
<dbReference type="AlphaFoldDB" id="A0A2U9NZ78"/>
<dbReference type="Pfam" id="PF19730">
    <property type="entry name" value="DUF6221"/>
    <property type="match status" value="1"/>
</dbReference>
<reference evidence="1 2" key="1">
    <citation type="submission" date="2018-06" db="EMBL/GenBank/DDBJ databases">
        <title>The complete genome sequence of a nosiheptide producer Streptomyces actuosus ATCC 25421: deducing the ability of producing a new class III lantibiotics.</title>
        <authorList>
            <person name="Liu W."/>
            <person name="Sun F."/>
            <person name="Hu Y."/>
        </authorList>
    </citation>
    <scope>NUCLEOTIDE SEQUENCE [LARGE SCALE GENOMIC DNA]</scope>
    <source>
        <strain evidence="1 2">ATCC 25421</strain>
    </source>
</reference>
<protein>
    <submittedName>
        <fullName evidence="1">Uncharacterized protein</fullName>
    </submittedName>
</protein>
<dbReference type="EMBL" id="CP029788">
    <property type="protein sequence ID" value="AWT42533.1"/>
    <property type="molecule type" value="Genomic_DNA"/>
</dbReference>
<proteinExistence type="predicted"/>
<keyword evidence="2" id="KW-1185">Reference proteome</keyword>
<dbReference type="KEGG" id="sact:DMT42_09545"/>
<organism evidence="1 2">
    <name type="scientific">Streptomyces actuosus</name>
    <dbReference type="NCBI Taxonomy" id="1885"/>
    <lineage>
        <taxon>Bacteria</taxon>
        <taxon>Bacillati</taxon>
        <taxon>Actinomycetota</taxon>
        <taxon>Actinomycetes</taxon>
        <taxon>Kitasatosporales</taxon>
        <taxon>Streptomycetaceae</taxon>
        <taxon>Streptomyces</taxon>
    </lineage>
</organism>
<evidence type="ECO:0000313" key="2">
    <source>
        <dbReference type="Proteomes" id="UP000247634"/>
    </source>
</evidence>
<dbReference type="InterPro" id="IPR046193">
    <property type="entry name" value="DUF6221"/>
</dbReference>
<dbReference type="OrthoDB" id="4290974at2"/>
<name>A0A2U9NZ78_STRAS</name>
<gene>
    <name evidence="1" type="ORF">DMT42_09545</name>
</gene>
<evidence type="ECO:0000313" key="1">
    <source>
        <dbReference type="EMBL" id="AWT42533.1"/>
    </source>
</evidence>
<sequence>MDDLVEFLRARFDEDERIARRTTERQPYDEWDAVGDDREGDAARKYWSVAKIARMEPIPAARDLAVHIARHDPARVLREIDAKRQIVAQYVEHERLDRETFDAEGQHARSLVSLRAAYLDAVRELATVYADHPDYRKEWRP</sequence>